<keyword evidence="5" id="KW-0694">RNA-binding</keyword>
<dbReference type="GO" id="GO:0019843">
    <property type="term" value="F:rRNA binding"/>
    <property type="evidence" value="ECO:0007669"/>
    <property type="project" value="UniProtKB-UniRule"/>
</dbReference>
<gene>
    <name evidence="5" type="primary">rplX</name>
    <name evidence="9" type="ORF">AVDCRST_MAG63-4479</name>
</gene>
<evidence type="ECO:0000256" key="5">
    <source>
        <dbReference type="HAMAP-Rule" id="MF_01326"/>
    </source>
</evidence>
<sequence>MAGKKPARPFEGKLHVRKGDLVEIIAGKDKGRQGTVSEVFPKTGKVIIEGKDNQGNNVPLNAITRHQKAQPTQNNPNPESGRIVKAAPILASKVMLVGSDGKPTRVRVQTGDDGSKTRVSTRTGQAVQTA</sequence>
<dbReference type="EMBL" id="CADCTO010000622">
    <property type="protein sequence ID" value="CAA9292514.1"/>
    <property type="molecule type" value="Genomic_DNA"/>
</dbReference>
<evidence type="ECO:0000256" key="6">
    <source>
        <dbReference type="RuleBase" id="RU003477"/>
    </source>
</evidence>
<organism evidence="9">
    <name type="scientific">uncultured Armatimonadetes bacterium</name>
    <dbReference type="NCBI Taxonomy" id="157466"/>
    <lineage>
        <taxon>Bacteria</taxon>
        <taxon>Bacillati</taxon>
        <taxon>Armatimonadota</taxon>
        <taxon>environmental samples</taxon>
    </lineage>
</organism>
<dbReference type="GO" id="GO:0003735">
    <property type="term" value="F:structural constituent of ribosome"/>
    <property type="evidence" value="ECO:0007669"/>
    <property type="project" value="InterPro"/>
</dbReference>
<comment type="similarity">
    <text evidence="1 5 6">Belongs to the universal ribosomal protein uL24 family.</text>
</comment>
<dbReference type="InterPro" id="IPR041988">
    <property type="entry name" value="Ribosomal_uL24_KOW"/>
</dbReference>
<dbReference type="InterPro" id="IPR014722">
    <property type="entry name" value="Rib_uL2_dom2"/>
</dbReference>
<evidence type="ECO:0000256" key="3">
    <source>
        <dbReference type="ARBA" id="ARBA00023274"/>
    </source>
</evidence>
<dbReference type="InterPro" id="IPR057264">
    <property type="entry name" value="Ribosomal_uL24_C"/>
</dbReference>
<dbReference type="InterPro" id="IPR005824">
    <property type="entry name" value="KOW"/>
</dbReference>
<evidence type="ECO:0000256" key="1">
    <source>
        <dbReference type="ARBA" id="ARBA00010618"/>
    </source>
</evidence>
<dbReference type="Pfam" id="PF17136">
    <property type="entry name" value="ribosomal_L24"/>
    <property type="match status" value="1"/>
</dbReference>
<dbReference type="CDD" id="cd06089">
    <property type="entry name" value="KOW_RPL26"/>
    <property type="match status" value="1"/>
</dbReference>
<evidence type="ECO:0000256" key="4">
    <source>
        <dbReference type="ARBA" id="ARBA00035206"/>
    </source>
</evidence>
<dbReference type="PROSITE" id="PS01108">
    <property type="entry name" value="RIBOSOMAL_L24"/>
    <property type="match status" value="1"/>
</dbReference>
<comment type="subunit">
    <text evidence="5">Part of the 50S ribosomal subunit.</text>
</comment>
<comment type="function">
    <text evidence="5">One of two assembly initiator proteins, it binds directly to the 5'-end of the 23S rRNA, where it nucleates assembly of the 50S subunit.</text>
</comment>
<keyword evidence="2 5" id="KW-0689">Ribosomal protein</keyword>
<dbReference type="InterPro" id="IPR003256">
    <property type="entry name" value="Ribosomal_uL24"/>
</dbReference>
<keyword evidence="3 5" id="KW-0687">Ribonucleoprotein</keyword>
<feature type="compositionally biased region" description="Polar residues" evidence="7">
    <location>
        <begin position="117"/>
        <end position="130"/>
    </location>
</feature>
<evidence type="ECO:0000259" key="8">
    <source>
        <dbReference type="SMART" id="SM00739"/>
    </source>
</evidence>
<evidence type="ECO:0000256" key="7">
    <source>
        <dbReference type="SAM" id="MobiDB-lite"/>
    </source>
</evidence>
<evidence type="ECO:0000313" key="9">
    <source>
        <dbReference type="EMBL" id="CAA9292514.1"/>
    </source>
</evidence>
<dbReference type="PANTHER" id="PTHR12903">
    <property type="entry name" value="MITOCHONDRIAL RIBOSOMAL PROTEIN L24"/>
    <property type="match status" value="1"/>
</dbReference>
<dbReference type="InterPro" id="IPR005825">
    <property type="entry name" value="Ribosomal_uL24_CS"/>
</dbReference>
<accession>A0A6J4K0M2</accession>
<dbReference type="Pfam" id="PF00467">
    <property type="entry name" value="KOW"/>
    <property type="match status" value="1"/>
</dbReference>
<dbReference type="GO" id="GO:0006412">
    <property type="term" value="P:translation"/>
    <property type="evidence" value="ECO:0007669"/>
    <property type="project" value="UniProtKB-UniRule"/>
</dbReference>
<evidence type="ECO:0000256" key="2">
    <source>
        <dbReference type="ARBA" id="ARBA00022980"/>
    </source>
</evidence>
<dbReference type="NCBIfam" id="TIGR01079">
    <property type="entry name" value="rplX_bact"/>
    <property type="match status" value="1"/>
</dbReference>
<dbReference type="Gene3D" id="2.30.30.30">
    <property type="match status" value="1"/>
</dbReference>
<protein>
    <recommendedName>
        <fullName evidence="4 5">Large ribosomal subunit protein uL24</fullName>
    </recommendedName>
</protein>
<reference evidence="9" key="1">
    <citation type="submission" date="2020-02" db="EMBL/GenBank/DDBJ databases">
        <authorList>
            <person name="Meier V. D."/>
        </authorList>
    </citation>
    <scope>NUCLEOTIDE SEQUENCE</scope>
    <source>
        <strain evidence="9">AVDCRST_MAG63</strain>
    </source>
</reference>
<feature type="domain" description="KOW" evidence="8">
    <location>
        <begin position="15"/>
        <end position="42"/>
    </location>
</feature>
<feature type="region of interest" description="Disordered" evidence="7">
    <location>
        <begin position="100"/>
        <end position="130"/>
    </location>
</feature>
<dbReference type="GO" id="GO:1990904">
    <property type="term" value="C:ribonucleoprotein complex"/>
    <property type="evidence" value="ECO:0007669"/>
    <property type="project" value="UniProtKB-KW"/>
</dbReference>
<keyword evidence="5" id="KW-0699">rRNA-binding</keyword>
<dbReference type="HAMAP" id="MF_01326_B">
    <property type="entry name" value="Ribosomal_uL24_B"/>
    <property type="match status" value="1"/>
</dbReference>
<dbReference type="SMART" id="SM00739">
    <property type="entry name" value="KOW"/>
    <property type="match status" value="1"/>
</dbReference>
<dbReference type="GO" id="GO:0005840">
    <property type="term" value="C:ribosome"/>
    <property type="evidence" value="ECO:0007669"/>
    <property type="project" value="UniProtKB-KW"/>
</dbReference>
<dbReference type="SUPFAM" id="SSF50104">
    <property type="entry name" value="Translation proteins SH3-like domain"/>
    <property type="match status" value="1"/>
</dbReference>
<comment type="function">
    <text evidence="5">One of the proteins that surrounds the polypeptide exit tunnel on the outside of the subunit.</text>
</comment>
<proteinExistence type="inferred from homology"/>
<name>A0A6J4K0M2_9BACT</name>
<dbReference type="AlphaFoldDB" id="A0A6J4K0M2"/>
<dbReference type="InterPro" id="IPR008991">
    <property type="entry name" value="Translation_prot_SH3-like_sf"/>
</dbReference>